<dbReference type="PANTHER" id="PTHR43213:SF10">
    <property type="entry name" value="7-METHYL-GTP PYROPHOSPHATASE"/>
    <property type="match status" value="1"/>
</dbReference>
<keyword evidence="4 9" id="KW-0546">Nucleotide metabolism</keyword>
<dbReference type="NCBIfam" id="TIGR00172">
    <property type="entry name" value="maf"/>
    <property type="match status" value="1"/>
</dbReference>
<feature type="site" description="Important for substrate specificity" evidence="9">
    <location>
        <position position="12"/>
    </location>
</feature>
<evidence type="ECO:0000256" key="1">
    <source>
        <dbReference type="ARBA" id="ARBA00004496"/>
    </source>
</evidence>
<dbReference type="InterPro" id="IPR029001">
    <property type="entry name" value="ITPase-like_fam"/>
</dbReference>
<dbReference type="AlphaFoldDB" id="A0A1S7LQT7"/>
<dbReference type="EMBL" id="LO017727">
    <property type="protein sequence ID" value="CRH08146.1"/>
    <property type="molecule type" value="Genomic_DNA"/>
</dbReference>
<dbReference type="GO" id="GO:0047429">
    <property type="term" value="F:nucleoside triphosphate diphosphatase activity"/>
    <property type="evidence" value="ECO:0007669"/>
    <property type="project" value="InterPro"/>
</dbReference>
<sequence length="198" mass="21194">MPPLILASTSPYRAALLNRLGFPFSQQAPVCDETPLAGEAPRALAERLALSKARSVADSLEQGLVIGSDQVAELDGQAIGKPGNAQRAAEQLAAASGRRVIFHTGLALVDAATGEAHLEVVPFTVHFHTLTAEQIHRYLELEQPFDCAGSFKMEGLGIALFRALEGEDPNALVGLPLIRLSDQLRQRGMDPLLGLQRL</sequence>
<evidence type="ECO:0000256" key="9">
    <source>
        <dbReference type="HAMAP-Rule" id="MF_00528"/>
    </source>
</evidence>
<evidence type="ECO:0000256" key="5">
    <source>
        <dbReference type="ARBA" id="ARBA00050213"/>
    </source>
</evidence>
<accession>A0A1S7LQT7</accession>
<dbReference type="PANTHER" id="PTHR43213">
    <property type="entry name" value="BIFUNCTIONAL DTTP/UTP PYROPHOSPHATASE/METHYLTRANSFERASE PROTEIN-RELATED"/>
    <property type="match status" value="1"/>
</dbReference>
<evidence type="ECO:0000256" key="6">
    <source>
        <dbReference type="ARBA" id="ARBA00053369"/>
    </source>
</evidence>
<feature type="site" description="Important for substrate specificity" evidence="9">
    <location>
        <position position="70"/>
    </location>
</feature>
<evidence type="ECO:0000256" key="8">
    <source>
        <dbReference type="ARBA" id="ARBA00068163"/>
    </source>
</evidence>
<dbReference type="GO" id="GO:0005737">
    <property type="term" value="C:cytoplasm"/>
    <property type="evidence" value="ECO:0007669"/>
    <property type="project" value="UniProtKB-SubCell"/>
</dbReference>
<feature type="site" description="Important for substrate specificity" evidence="9">
    <location>
        <position position="154"/>
    </location>
</feature>
<evidence type="ECO:0000256" key="7">
    <source>
        <dbReference type="ARBA" id="ARBA00060749"/>
    </source>
</evidence>
<dbReference type="HAMAP" id="MF_00528">
    <property type="entry name" value="Maf"/>
    <property type="match status" value="1"/>
</dbReference>
<dbReference type="InterPro" id="IPR003697">
    <property type="entry name" value="Maf-like"/>
</dbReference>
<evidence type="ECO:0000256" key="4">
    <source>
        <dbReference type="ARBA" id="ARBA00023080"/>
    </source>
</evidence>
<keyword evidence="2 9" id="KW-0963">Cytoplasm</keyword>
<feature type="active site" description="Proton acceptor" evidence="9">
    <location>
        <position position="69"/>
    </location>
</feature>
<dbReference type="SUPFAM" id="SSF52972">
    <property type="entry name" value="ITPase-like"/>
    <property type="match status" value="1"/>
</dbReference>
<evidence type="ECO:0000256" key="3">
    <source>
        <dbReference type="ARBA" id="ARBA00022801"/>
    </source>
</evidence>
<evidence type="ECO:0000313" key="10">
    <source>
        <dbReference type="EMBL" id="CRH08146.1"/>
    </source>
</evidence>
<comment type="similarity">
    <text evidence="7 9">Belongs to the Maf family. YceF subfamily.</text>
</comment>
<dbReference type="PIRSF" id="PIRSF006305">
    <property type="entry name" value="Maf"/>
    <property type="match status" value="1"/>
</dbReference>
<organism evidence="10">
    <name type="scientific">Magnetococcus massalia (strain MO-1)</name>
    <dbReference type="NCBI Taxonomy" id="451514"/>
    <lineage>
        <taxon>Bacteria</taxon>
        <taxon>Pseudomonadati</taxon>
        <taxon>Pseudomonadota</taxon>
        <taxon>Magnetococcia</taxon>
        <taxon>Magnetococcales</taxon>
        <taxon>Magnetococcaceae</taxon>
        <taxon>Magnetococcus</taxon>
    </lineage>
</organism>
<keyword evidence="3 9" id="KW-0378">Hydrolase</keyword>
<comment type="function">
    <text evidence="6 9">Nucleoside triphosphate pyrophosphatase that hydrolyzes 7-methyl-GTP (m(7)GTP). May have a dual role in cell division arrest and in preventing the incorporation of modified nucleotides into cellular nucleic acids.</text>
</comment>
<comment type="catalytic activity">
    <reaction evidence="5 9">
        <text>N(7)-methyl-GTP + H2O = N(7)-methyl-GMP + diphosphate + H(+)</text>
        <dbReference type="Rhea" id="RHEA:58744"/>
        <dbReference type="ChEBI" id="CHEBI:15377"/>
        <dbReference type="ChEBI" id="CHEBI:15378"/>
        <dbReference type="ChEBI" id="CHEBI:33019"/>
        <dbReference type="ChEBI" id="CHEBI:58285"/>
        <dbReference type="ChEBI" id="CHEBI:87133"/>
    </reaction>
</comment>
<dbReference type="Gene3D" id="3.90.950.10">
    <property type="match status" value="1"/>
</dbReference>
<dbReference type="EC" id="3.6.1.-" evidence="9"/>
<comment type="subcellular location">
    <subcellularLocation>
        <location evidence="1 9">Cytoplasm</location>
    </subcellularLocation>
</comment>
<gene>
    <name evidence="10" type="primary">yceF</name>
    <name evidence="10" type="ORF">MAGMO_4018</name>
</gene>
<reference evidence="10" key="1">
    <citation type="submission" date="2015-04" db="EMBL/GenBank/DDBJ databases">
        <authorList>
            <person name="Syromyatnikov M.Y."/>
            <person name="Popov V.N."/>
        </authorList>
    </citation>
    <scope>NUCLEOTIDE SEQUENCE</scope>
    <source>
        <strain evidence="10">MO-1</strain>
    </source>
</reference>
<dbReference type="GO" id="GO:0009117">
    <property type="term" value="P:nucleotide metabolic process"/>
    <property type="evidence" value="ECO:0007669"/>
    <property type="project" value="UniProtKB-KW"/>
</dbReference>
<dbReference type="Pfam" id="PF02545">
    <property type="entry name" value="Maf"/>
    <property type="match status" value="1"/>
</dbReference>
<proteinExistence type="inferred from homology"/>
<dbReference type="CDD" id="cd00555">
    <property type="entry name" value="Maf"/>
    <property type="match status" value="1"/>
</dbReference>
<protein>
    <recommendedName>
        <fullName evidence="8 9">7-methyl-GTP pyrophosphatase</fullName>
        <shortName evidence="9">m(7)GTP pyrophosphatase</shortName>
        <ecNumber evidence="9">3.6.1.-</ecNumber>
    </recommendedName>
</protein>
<evidence type="ECO:0000256" key="2">
    <source>
        <dbReference type="ARBA" id="ARBA00022490"/>
    </source>
</evidence>
<dbReference type="FunFam" id="3.90.950.10:FF:000005">
    <property type="entry name" value="7-methyl-GTP pyrophosphatase"/>
    <property type="match status" value="1"/>
</dbReference>
<comment type="cofactor">
    <cofactor evidence="9">
        <name>a divalent metal cation</name>
        <dbReference type="ChEBI" id="CHEBI:60240"/>
    </cofactor>
</comment>
<name>A0A1S7LQT7_MAGMO</name>
<comment type="caution">
    <text evidence="9">Lacks conserved residue(s) required for the propagation of feature annotation.</text>
</comment>